<dbReference type="RefSeq" id="XP_025419774.1">
    <property type="nucleotide sequence ID" value="XM_025563989.1"/>
</dbReference>
<reference evidence="15" key="1">
    <citation type="submission" date="2025-08" db="UniProtKB">
        <authorList>
            <consortium name="RefSeq"/>
        </authorList>
    </citation>
    <scope>IDENTIFICATION</scope>
    <source>
        <tissue evidence="15">Whole body</tissue>
    </source>
</reference>
<keyword evidence="8 12" id="KW-0238">DNA-binding</keyword>
<dbReference type="Proteomes" id="UP000694846">
    <property type="component" value="Unplaced"/>
</dbReference>
<comment type="similarity">
    <text evidence="2">Belongs to the THAP1 family.</text>
</comment>
<dbReference type="GO" id="GO:0008270">
    <property type="term" value="F:zinc ion binding"/>
    <property type="evidence" value="ECO:0007669"/>
    <property type="project" value="UniProtKB-KW"/>
</dbReference>
<dbReference type="InterPro" id="IPR026516">
    <property type="entry name" value="THAP1/10"/>
</dbReference>
<organism evidence="14 15">
    <name type="scientific">Sipha flava</name>
    <name type="common">yellow sugarcane aphid</name>
    <dbReference type="NCBI Taxonomy" id="143950"/>
    <lineage>
        <taxon>Eukaryota</taxon>
        <taxon>Metazoa</taxon>
        <taxon>Ecdysozoa</taxon>
        <taxon>Arthropoda</taxon>
        <taxon>Hexapoda</taxon>
        <taxon>Insecta</taxon>
        <taxon>Pterygota</taxon>
        <taxon>Neoptera</taxon>
        <taxon>Paraneoptera</taxon>
        <taxon>Hemiptera</taxon>
        <taxon>Sternorrhyncha</taxon>
        <taxon>Aphidomorpha</taxon>
        <taxon>Aphidoidea</taxon>
        <taxon>Aphididae</taxon>
        <taxon>Sipha</taxon>
    </lineage>
</organism>
<dbReference type="GeneID" id="112690074"/>
<dbReference type="PANTHER" id="PTHR46600:SF1">
    <property type="entry name" value="THAP DOMAIN-CONTAINING PROTEIN 1"/>
    <property type="match status" value="1"/>
</dbReference>
<dbReference type="OrthoDB" id="6610600at2759"/>
<sequence>MPEHRCIVPACTSGYDSYVDKYHFFTVPKDDTRLAQWTKAIPRKDFIIKPKQVVCELHFREADIIRKKIMTDTSGKVLTEMNN</sequence>
<evidence type="ECO:0000256" key="12">
    <source>
        <dbReference type="PROSITE-ProRule" id="PRU00309"/>
    </source>
</evidence>
<evidence type="ECO:0000256" key="4">
    <source>
        <dbReference type="ARBA" id="ARBA00022771"/>
    </source>
</evidence>
<dbReference type="AlphaFoldDB" id="A0A8B8G981"/>
<comment type="subcellular location">
    <subcellularLocation>
        <location evidence="1">Nucleus</location>
        <location evidence="1">Nucleoplasm</location>
    </subcellularLocation>
</comment>
<evidence type="ECO:0000259" key="13">
    <source>
        <dbReference type="PROSITE" id="PS50950"/>
    </source>
</evidence>
<evidence type="ECO:0000256" key="2">
    <source>
        <dbReference type="ARBA" id="ARBA00006177"/>
    </source>
</evidence>
<evidence type="ECO:0000256" key="7">
    <source>
        <dbReference type="ARBA" id="ARBA00023054"/>
    </source>
</evidence>
<evidence type="ECO:0000313" key="14">
    <source>
        <dbReference type="Proteomes" id="UP000694846"/>
    </source>
</evidence>
<keyword evidence="4 12" id="KW-0863">Zinc-finger</keyword>
<keyword evidence="14" id="KW-1185">Reference proteome</keyword>
<evidence type="ECO:0000256" key="3">
    <source>
        <dbReference type="ARBA" id="ARBA00022723"/>
    </source>
</evidence>
<protein>
    <submittedName>
        <fullName evidence="15">Uncharacterized protein LOC112690074</fullName>
    </submittedName>
</protein>
<dbReference type="PANTHER" id="PTHR46600">
    <property type="entry name" value="THAP DOMAIN-CONTAINING"/>
    <property type="match status" value="1"/>
</dbReference>
<evidence type="ECO:0000256" key="5">
    <source>
        <dbReference type="ARBA" id="ARBA00022833"/>
    </source>
</evidence>
<keyword evidence="10" id="KW-0539">Nucleus</keyword>
<evidence type="ECO:0000256" key="9">
    <source>
        <dbReference type="ARBA" id="ARBA00023163"/>
    </source>
</evidence>
<keyword evidence="5" id="KW-0862">Zinc</keyword>
<dbReference type="SUPFAM" id="SSF57716">
    <property type="entry name" value="Glucocorticoid receptor-like (DNA-binding domain)"/>
    <property type="match status" value="1"/>
</dbReference>
<keyword evidence="3" id="KW-0479">Metal-binding</keyword>
<keyword evidence="11" id="KW-0131">Cell cycle</keyword>
<evidence type="ECO:0000256" key="11">
    <source>
        <dbReference type="ARBA" id="ARBA00023306"/>
    </source>
</evidence>
<feature type="domain" description="THAP-type" evidence="13">
    <location>
        <begin position="1"/>
        <end position="78"/>
    </location>
</feature>
<dbReference type="Pfam" id="PF05485">
    <property type="entry name" value="THAP"/>
    <property type="match status" value="1"/>
</dbReference>
<evidence type="ECO:0000256" key="10">
    <source>
        <dbReference type="ARBA" id="ARBA00023242"/>
    </source>
</evidence>
<dbReference type="Gene3D" id="6.20.210.20">
    <property type="entry name" value="THAP domain"/>
    <property type="match status" value="1"/>
</dbReference>
<dbReference type="InterPro" id="IPR006612">
    <property type="entry name" value="THAP_Znf"/>
</dbReference>
<evidence type="ECO:0000313" key="15">
    <source>
        <dbReference type="RefSeq" id="XP_025419774.1"/>
    </source>
</evidence>
<evidence type="ECO:0000256" key="6">
    <source>
        <dbReference type="ARBA" id="ARBA00023015"/>
    </source>
</evidence>
<gene>
    <name evidence="15" type="primary">LOC112690074</name>
</gene>
<keyword evidence="6" id="KW-0805">Transcription regulation</keyword>
<name>A0A8B8G981_9HEMI</name>
<keyword evidence="9" id="KW-0804">Transcription</keyword>
<evidence type="ECO:0000256" key="8">
    <source>
        <dbReference type="ARBA" id="ARBA00023125"/>
    </source>
</evidence>
<proteinExistence type="inferred from homology"/>
<dbReference type="PROSITE" id="PS50950">
    <property type="entry name" value="ZF_THAP"/>
    <property type="match status" value="1"/>
</dbReference>
<dbReference type="GO" id="GO:0005654">
    <property type="term" value="C:nucleoplasm"/>
    <property type="evidence" value="ECO:0007669"/>
    <property type="project" value="UniProtKB-SubCell"/>
</dbReference>
<accession>A0A8B8G981</accession>
<evidence type="ECO:0000256" key="1">
    <source>
        <dbReference type="ARBA" id="ARBA00004642"/>
    </source>
</evidence>
<dbReference type="GO" id="GO:0043565">
    <property type="term" value="F:sequence-specific DNA binding"/>
    <property type="evidence" value="ECO:0007669"/>
    <property type="project" value="InterPro"/>
</dbReference>
<keyword evidence="7" id="KW-0175">Coiled coil</keyword>
<dbReference type="InterPro" id="IPR038441">
    <property type="entry name" value="THAP_Znf_sf"/>
</dbReference>